<evidence type="ECO:0000313" key="4">
    <source>
        <dbReference type="Proteomes" id="UP000243106"/>
    </source>
</evidence>
<dbReference type="Pfam" id="PF04314">
    <property type="entry name" value="PCuAC"/>
    <property type="match status" value="1"/>
</dbReference>
<keyword evidence="2" id="KW-0732">Signal</keyword>
<dbReference type="RefSeq" id="WP_093009637.1">
    <property type="nucleotide sequence ID" value="NZ_FOXV01000002.1"/>
</dbReference>
<sequence length="167" mass="17590">MFRTTLIASAAALFASAAAAEITVSDAYIRSATPSAPTGAAFMVIENTGDAPMRLVTAASEIAARVELHTHIEAENGMMQMVEIEDGIEIAPGATHELARGGDHVMFMGLNDPLIQGETVPVTLGFEDGTEVSLDIVVDRERQDMDHGAMNHGDMNHGDMNHGASGN</sequence>
<dbReference type="EMBL" id="FOXV01000002">
    <property type="protein sequence ID" value="SFQ19601.1"/>
    <property type="molecule type" value="Genomic_DNA"/>
</dbReference>
<dbReference type="PANTHER" id="PTHR36302:SF1">
    <property type="entry name" value="COPPER CHAPERONE PCU(A)C"/>
    <property type="match status" value="1"/>
</dbReference>
<dbReference type="SUPFAM" id="SSF110087">
    <property type="entry name" value="DR1885-like metal-binding protein"/>
    <property type="match status" value="1"/>
</dbReference>
<keyword evidence="4" id="KW-1185">Reference proteome</keyword>
<accession>A0A1I5WIZ0</accession>
<feature type="chain" id="PRO_5017457569" description="Copper(I)-binding protein" evidence="2">
    <location>
        <begin position="21"/>
        <end position="167"/>
    </location>
</feature>
<evidence type="ECO:0000256" key="2">
    <source>
        <dbReference type="SAM" id="SignalP"/>
    </source>
</evidence>
<name>A0A1I5WIZ0_9RHOB</name>
<dbReference type="Proteomes" id="UP000243106">
    <property type="component" value="Unassembled WGS sequence"/>
</dbReference>
<gene>
    <name evidence="3" type="ORF">SAMN05421853_102381</name>
</gene>
<feature type="signal peptide" evidence="2">
    <location>
        <begin position="1"/>
        <end position="20"/>
    </location>
</feature>
<dbReference type="STRING" id="93684.SAMN05421853_102381"/>
<dbReference type="InterPro" id="IPR058248">
    <property type="entry name" value="Lxx211020-like"/>
</dbReference>
<dbReference type="Gene3D" id="2.60.40.1890">
    <property type="entry name" value="PCu(A)C copper chaperone"/>
    <property type="match status" value="1"/>
</dbReference>
<dbReference type="AlphaFoldDB" id="A0A1I5WIZ0"/>
<feature type="compositionally biased region" description="Basic and acidic residues" evidence="1">
    <location>
        <begin position="147"/>
        <end position="160"/>
    </location>
</feature>
<proteinExistence type="predicted"/>
<dbReference type="InterPro" id="IPR036182">
    <property type="entry name" value="PCuAC_sf"/>
</dbReference>
<evidence type="ECO:0000313" key="3">
    <source>
        <dbReference type="EMBL" id="SFQ19601.1"/>
    </source>
</evidence>
<evidence type="ECO:0000256" key="1">
    <source>
        <dbReference type="SAM" id="MobiDB-lite"/>
    </source>
</evidence>
<evidence type="ECO:0008006" key="5">
    <source>
        <dbReference type="Google" id="ProtNLM"/>
    </source>
</evidence>
<reference evidence="4" key="1">
    <citation type="submission" date="2016-10" db="EMBL/GenBank/DDBJ databases">
        <authorList>
            <person name="Varghese N."/>
            <person name="Submissions S."/>
        </authorList>
    </citation>
    <scope>NUCLEOTIDE SEQUENCE [LARGE SCALE GENOMIC DNA]</scope>
    <source>
        <strain evidence="4">JCM 10271</strain>
    </source>
</reference>
<dbReference type="PANTHER" id="PTHR36302">
    <property type="entry name" value="BLR7088 PROTEIN"/>
    <property type="match status" value="1"/>
</dbReference>
<protein>
    <recommendedName>
        <fullName evidence="5">Copper(I)-binding protein</fullName>
    </recommendedName>
</protein>
<organism evidence="3 4">
    <name type="scientific">Roseivivax halotolerans</name>
    <dbReference type="NCBI Taxonomy" id="93684"/>
    <lineage>
        <taxon>Bacteria</taxon>
        <taxon>Pseudomonadati</taxon>
        <taxon>Pseudomonadota</taxon>
        <taxon>Alphaproteobacteria</taxon>
        <taxon>Rhodobacterales</taxon>
        <taxon>Roseobacteraceae</taxon>
        <taxon>Roseivivax</taxon>
    </lineage>
</organism>
<dbReference type="InterPro" id="IPR007410">
    <property type="entry name" value="LpqE-like"/>
</dbReference>
<feature type="region of interest" description="Disordered" evidence="1">
    <location>
        <begin position="147"/>
        <end position="167"/>
    </location>
</feature>